<dbReference type="Proteomes" id="UP000611708">
    <property type="component" value="Unassembled WGS sequence"/>
</dbReference>
<keyword evidence="3" id="KW-1185">Reference proteome</keyword>
<reference evidence="2 3" key="1">
    <citation type="submission" date="2020-11" db="EMBL/GenBank/DDBJ databases">
        <authorList>
            <person name="Kim M.K."/>
        </authorList>
    </citation>
    <scope>NUCLEOTIDE SEQUENCE [LARGE SCALE GENOMIC DNA]</scope>
    <source>
        <strain evidence="2 3">BT290</strain>
    </source>
</reference>
<organism evidence="2 3">
    <name type="scientific">Microvirga terrestris</name>
    <dbReference type="NCBI Taxonomy" id="2791024"/>
    <lineage>
        <taxon>Bacteria</taxon>
        <taxon>Pseudomonadati</taxon>
        <taxon>Pseudomonadota</taxon>
        <taxon>Alphaproteobacteria</taxon>
        <taxon>Hyphomicrobiales</taxon>
        <taxon>Methylobacteriaceae</taxon>
        <taxon>Microvirga</taxon>
    </lineage>
</organism>
<gene>
    <name evidence="2" type="ORF">I2H36_09835</name>
</gene>
<evidence type="ECO:0000256" key="1">
    <source>
        <dbReference type="SAM" id="MobiDB-lite"/>
    </source>
</evidence>
<evidence type="ECO:0000313" key="2">
    <source>
        <dbReference type="EMBL" id="MBF9196340.1"/>
    </source>
</evidence>
<accession>A0ABS0HT15</accession>
<feature type="region of interest" description="Disordered" evidence="1">
    <location>
        <begin position="34"/>
        <end position="65"/>
    </location>
</feature>
<protein>
    <submittedName>
        <fullName evidence="2">Uncharacterized protein</fullName>
    </submittedName>
</protein>
<evidence type="ECO:0000313" key="3">
    <source>
        <dbReference type="Proteomes" id="UP000611708"/>
    </source>
</evidence>
<sequence>MTIFDPISGRQITIDLSGKRYQTVIRQECFTGGEQQVRSDQASGAEGLKSPGLPSRKPTRKRFEA</sequence>
<dbReference type="EMBL" id="JADQDN010000004">
    <property type="protein sequence ID" value="MBF9196340.1"/>
    <property type="molecule type" value="Genomic_DNA"/>
</dbReference>
<name>A0ABS0HT15_9HYPH</name>
<comment type="caution">
    <text evidence="2">The sequence shown here is derived from an EMBL/GenBank/DDBJ whole genome shotgun (WGS) entry which is preliminary data.</text>
</comment>
<dbReference type="RefSeq" id="WP_196263720.1">
    <property type="nucleotide sequence ID" value="NZ_JADQDN010000004.1"/>
</dbReference>
<proteinExistence type="predicted"/>